<dbReference type="AlphaFoldDB" id="A0A4V3CRD2"/>
<comment type="caution">
    <text evidence="2">The sequence shown here is derived from an EMBL/GenBank/DDBJ whole genome shotgun (WGS) entry which is preliminary data.</text>
</comment>
<sequence length="217" mass="23437">MNKRFKSICVLTAILVTAAMITACGGPTPSEAAGSFFKGVKAQDASAIEKAYDGKAKWVGTEDLESAFSVGDTKLTKSQKKVISNLTERLLKFSYQVTDEQIDGDKATVKVTFTTYKFGNMITSVFTDFKAEAVDRAVAGKTYTDKDLTRMVINELKANNATLTDKNKKKTVTVNLKKTGGRWKVTKMSAEAVDAMLGGIVTALETINDATDTGSEE</sequence>
<dbReference type="OrthoDB" id="1779580at2"/>
<dbReference type="Gene3D" id="3.10.450.50">
    <property type="match status" value="1"/>
</dbReference>
<reference evidence="2 3" key="1">
    <citation type="submission" date="2019-03" db="EMBL/GenBank/DDBJ databases">
        <title>Genomic Encyclopedia of Type Strains, Phase IV (KMG-IV): sequencing the most valuable type-strain genomes for metagenomic binning, comparative biology and taxonomic classification.</title>
        <authorList>
            <person name="Goeker M."/>
        </authorList>
    </citation>
    <scope>NUCLEOTIDE SEQUENCE [LARGE SCALE GENOMIC DNA]</scope>
    <source>
        <strain evidence="2 3">DSM 28287</strain>
    </source>
</reference>
<protein>
    <submittedName>
        <fullName evidence="2">Uncharacterized protein DUF4878</fullName>
    </submittedName>
</protein>
<feature type="signal peptide" evidence="1">
    <location>
        <begin position="1"/>
        <end position="32"/>
    </location>
</feature>
<dbReference type="EMBL" id="SNXO01000016">
    <property type="protein sequence ID" value="TDP56352.1"/>
    <property type="molecule type" value="Genomic_DNA"/>
</dbReference>
<evidence type="ECO:0000256" key="1">
    <source>
        <dbReference type="SAM" id="SignalP"/>
    </source>
</evidence>
<organism evidence="2 3">
    <name type="scientific">Aminicella lysinilytica</name>
    <dbReference type="NCBI Taxonomy" id="433323"/>
    <lineage>
        <taxon>Bacteria</taxon>
        <taxon>Bacillati</taxon>
        <taxon>Bacillota</taxon>
        <taxon>Clostridia</taxon>
        <taxon>Peptostreptococcales</taxon>
        <taxon>Anaerovoracaceae</taxon>
        <taxon>Aminicella</taxon>
    </lineage>
</organism>
<dbReference type="PROSITE" id="PS51257">
    <property type="entry name" value="PROKAR_LIPOPROTEIN"/>
    <property type="match status" value="1"/>
</dbReference>
<proteinExistence type="predicted"/>
<feature type="chain" id="PRO_5020642029" evidence="1">
    <location>
        <begin position="33"/>
        <end position="217"/>
    </location>
</feature>
<evidence type="ECO:0000313" key="2">
    <source>
        <dbReference type="EMBL" id="TDP56352.1"/>
    </source>
</evidence>
<evidence type="ECO:0000313" key="3">
    <source>
        <dbReference type="Proteomes" id="UP000295500"/>
    </source>
</evidence>
<keyword evidence="1" id="KW-0732">Signal</keyword>
<dbReference type="RefSeq" id="WP_133528404.1">
    <property type="nucleotide sequence ID" value="NZ_SNXO01000016.1"/>
</dbReference>
<gene>
    <name evidence="2" type="ORF">EV211_11615</name>
</gene>
<name>A0A4V3CRD2_9FIRM</name>
<keyword evidence="3" id="KW-1185">Reference proteome</keyword>
<accession>A0A4V3CRD2</accession>
<dbReference type="Proteomes" id="UP000295500">
    <property type="component" value="Unassembled WGS sequence"/>
</dbReference>